<dbReference type="InterPro" id="IPR051788">
    <property type="entry name" value="MFS_Transporter"/>
</dbReference>
<dbReference type="Gene3D" id="1.20.1250.20">
    <property type="entry name" value="MFS general substrate transporter like domains"/>
    <property type="match status" value="2"/>
</dbReference>
<evidence type="ECO:0000313" key="9">
    <source>
        <dbReference type="Proteomes" id="UP000583800"/>
    </source>
</evidence>
<dbReference type="GO" id="GO:0022857">
    <property type="term" value="F:transmembrane transporter activity"/>
    <property type="evidence" value="ECO:0007669"/>
    <property type="project" value="InterPro"/>
</dbReference>
<accession>A0A7X0BYU2</accession>
<comment type="similarity">
    <text evidence="2">Belongs to the major facilitator superfamily.</text>
</comment>
<dbReference type="GO" id="GO:0012505">
    <property type="term" value="C:endomembrane system"/>
    <property type="evidence" value="ECO:0007669"/>
    <property type="project" value="UniProtKB-SubCell"/>
</dbReference>
<evidence type="ECO:0000256" key="2">
    <source>
        <dbReference type="ARBA" id="ARBA00008335"/>
    </source>
</evidence>
<gene>
    <name evidence="8" type="ORF">FHU36_001893</name>
</gene>
<feature type="transmembrane region" description="Helical" evidence="7">
    <location>
        <begin position="337"/>
        <end position="358"/>
    </location>
</feature>
<evidence type="ECO:0000256" key="6">
    <source>
        <dbReference type="ARBA" id="ARBA00023136"/>
    </source>
</evidence>
<dbReference type="SUPFAM" id="SSF103473">
    <property type="entry name" value="MFS general substrate transporter"/>
    <property type="match status" value="1"/>
</dbReference>
<dbReference type="AlphaFoldDB" id="A0A7X0BYU2"/>
<feature type="transmembrane region" description="Helical" evidence="7">
    <location>
        <begin position="278"/>
        <end position="296"/>
    </location>
</feature>
<comment type="subcellular location">
    <subcellularLocation>
        <location evidence="1">Endomembrane system</location>
        <topology evidence="1">Multi-pass membrane protein</topology>
    </subcellularLocation>
</comment>
<dbReference type="RefSeq" id="WP_185083338.1">
    <property type="nucleotide sequence ID" value="NZ_JACHJB010000001.1"/>
</dbReference>
<protein>
    <submittedName>
        <fullName evidence="8">Cyanate permease</fullName>
    </submittedName>
</protein>
<dbReference type="Pfam" id="PF07690">
    <property type="entry name" value="MFS_1"/>
    <property type="match status" value="1"/>
</dbReference>
<feature type="transmembrane region" description="Helical" evidence="7">
    <location>
        <begin position="80"/>
        <end position="100"/>
    </location>
</feature>
<comment type="caution">
    <text evidence="8">The sequence shown here is derived from an EMBL/GenBank/DDBJ whole genome shotgun (WGS) entry which is preliminary data.</text>
</comment>
<feature type="transmembrane region" description="Helical" evidence="7">
    <location>
        <begin position="138"/>
        <end position="160"/>
    </location>
</feature>
<dbReference type="Proteomes" id="UP000583800">
    <property type="component" value="Unassembled WGS sequence"/>
</dbReference>
<name>A0A7X0BYU2_9ACTN</name>
<feature type="transmembrane region" description="Helical" evidence="7">
    <location>
        <begin position="166"/>
        <end position="189"/>
    </location>
</feature>
<evidence type="ECO:0000256" key="1">
    <source>
        <dbReference type="ARBA" id="ARBA00004127"/>
    </source>
</evidence>
<keyword evidence="6 7" id="KW-0472">Membrane</keyword>
<keyword evidence="4 7" id="KW-0812">Transmembrane</keyword>
<dbReference type="PANTHER" id="PTHR23514">
    <property type="entry name" value="BYPASS OF STOP CODON PROTEIN 6"/>
    <property type="match status" value="1"/>
</dbReference>
<evidence type="ECO:0000313" key="8">
    <source>
        <dbReference type="EMBL" id="MBB6345384.1"/>
    </source>
</evidence>
<organism evidence="8 9">
    <name type="scientific">Nonomuraea muscovyensis</name>
    <dbReference type="NCBI Taxonomy" id="1124761"/>
    <lineage>
        <taxon>Bacteria</taxon>
        <taxon>Bacillati</taxon>
        <taxon>Actinomycetota</taxon>
        <taxon>Actinomycetes</taxon>
        <taxon>Streptosporangiales</taxon>
        <taxon>Streptosporangiaceae</taxon>
        <taxon>Nonomuraea</taxon>
    </lineage>
</organism>
<dbReference type="GO" id="GO:0016020">
    <property type="term" value="C:membrane"/>
    <property type="evidence" value="ECO:0007669"/>
    <property type="project" value="TreeGrafter"/>
</dbReference>
<proteinExistence type="inferred from homology"/>
<feature type="transmembrane region" description="Helical" evidence="7">
    <location>
        <begin position="17"/>
        <end position="40"/>
    </location>
</feature>
<reference evidence="8 9" key="1">
    <citation type="submission" date="2020-08" db="EMBL/GenBank/DDBJ databases">
        <title>Sequencing the genomes of 1000 actinobacteria strains.</title>
        <authorList>
            <person name="Klenk H.-P."/>
        </authorList>
    </citation>
    <scope>NUCLEOTIDE SEQUENCE [LARGE SCALE GENOMIC DNA]</scope>
    <source>
        <strain evidence="8 9">DSM 45913</strain>
    </source>
</reference>
<feature type="transmembrane region" description="Helical" evidence="7">
    <location>
        <begin position="106"/>
        <end position="126"/>
    </location>
</feature>
<evidence type="ECO:0000256" key="7">
    <source>
        <dbReference type="SAM" id="Phobius"/>
    </source>
</evidence>
<keyword evidence="3" id="KW-0813">Transport</keyword>
<feature type="transmembrane region" description="Helical" evidence="7">
    <location>
        <begin position="302"/>
        <end position="325"/>
    </location>
</feature>
<evidence type="ECO:0000256" key="4">
    <source>
        <dbReference type="ARBA" id="ARBA00022692"/>
    </source>
</evidence>
<evidence type="ECO:0000256" key="3">
    <source>
        <dbReference type="ARBA" id="ARBA00022448"/>
    </source>
</evidence>
<feature type="transmembrane region" description="Helical" evidence="7">
    <location>
        <begin position="52"/>
        <end position="73"/>
    </location>
</feature>
<dbReference type="EMBL" id="JACHJB010000001">
    <property type="protein sequence ID" value="MBB6345384.1"/>
    <property type="molecule type" value="Genomic_DNA"/>
</dbReference>
<evidence type="ECO:0000256" key="5">
    <source>
        <dbReference type="ARBA" id="ARBA00022989"/>
    </source>
</evidence>
<sequence>MSSTVERIRLTRDRATWLVYLQLGVFATYLYGLSAALPLLRQDLGLSNAVTGLHGTAMAVGTVLAGLTLPALARRHGRRAATWAGLAGMNAGVLLVMVPALPATLLGFALAGCFGSLALYASMAALSDHHGSAGPAAISEANGVGVVFGLAASLALSVAAQTVLGWRAALLLTPVLTVALVLAMGRVWVPVTGRATAPAASGTATPRPGWRFHVAGGVLFCCVALEFCFNLWAASLVSVNTGLSAEAAATGLTAFTAGLAAGRFAGGWLALRLPPDRLFLGALLLSGAGWLVFWPATHPVLAYAGLALAGLGVSLHFPLALAELIATSAGHPHRASAAAPICAGAAVGVGPLVLGALADGFGTRQAFLVVPVAIALAVGGVLTARSRA</sequence>
<feature type="transmembrane region" description="Helical" evidence="7">
    <location>
        <begin position="364"/>
        <end position="384"/>
    </location>
</feature>
<dbReference type="InterPro" id="IPR036259">
    <property type="entry name" value="MFS_trans_sf"/>
</dbReference>
<dbReference type="PANTHER" id="PTHR23514:SF3">
    <property type="entry name" value="BYPASS OF STOP CODON PROTEIN 6"/>
    <property type="match status" value="1"/>
</dbReference>
<keyword evidence="5 7" id="KW-1133">Transmembrane helix</keyword>
<keyword evidence="9" id="KW-1185">Reference proteome</keyword>
<dbReference type="InterPro" id="IPR011701">
    <property type="entry name" value="MFS"/>
</dbReference>
<feature type="transmembrane region" description="Helical" evidence="7">
    <location>
        <begin position="210"/>
        <end position="232"/>
    </location>
</feature>
<feature type="transmembrane region" description="Helical" evidence="7">
    <location>
        <begin position="252"/>
        <end position="271"/>
    </location>
</feature>